<keyword evidence="5" id="KW-1133">Transmembrane helix</keyword>
<proteinExistence type="predicted"/>
<reference evidence="6 7" key="1">
    <citation type="journal article" date="2021" name="Hortic Res">
        <title>The domestication of Cucurbita argyrosperma as revealed by the genome of its wild relative.</title>
        <authorList>
            <person name="Barrera-Redondo J."/>
            <person name="Sanchez-de la Vega G."/>
            <person name="Aguirre-Liguori J.A."/>
            <person name="Castellanos-Morales G."/>
            <person name="Gutierrez-Guerrero Y.T."/>
            <person name="Aguirre-Dugua X."/>
            <person name="Aguirre-Planter E."/>
            <person name="Tenaillon M.I."/>
            <person name="Lira-Saade R."/>
            <person name="Eguiarte L.E."/>
        </authorList>
    </citation>
    <scope>NUCLEOTIDE SEQUENCE [LARGE SCALE GENOMIC DNA]</scope>
    <source>
        <strain evidence="6">JBR-2021</strain>
    </source>
</reference>
<feature type="non-terminal residue" evidence="6">
    <location>
        <position position="1"/>
    </location>
</feature>
<dbReference type="Proteomes" id="UP000685013">
    <property type="component" value="Chromosome 9"/>
</dbReference>
<evidence type="ECO:0000256" key="1">
    <source>
        <dbReference type="ARBA" id="ARBA00004123"/>
    </source>
</evidence>
<organism evidence="6 7">
    <name type="scientific">Cucurbita argyrosperma subsp. sororia</name>
    <dbReference type="NCBI Taxonomy" id="37648"/>
    <lineage>
        <taxon>Eukaryota</taxon>
        <taxon>Viridiplantae</taxon>
        <taxon>Streptophyta</taxon>
        <taxon>Embryophyta</taxon>
        <taxon>Tracheophyta</taxon>
        <taxon>Spermatophyta</taxon>
        <taxon>Magnoliopsida</taxon>
        <taxon>eudicotyledons</taxon>
        <taxon>Gunneridae</taxon>
        <taxon>Pentapetalae</taxon>
        <taxon>rosids</taxon>
        <taxon>fabids</taxon>
        <taxon>Cucurbitales</taxon>
        <taxon>Cucurbitaceae</taxon>
        <taxon>Cucurbiteae</taxon>
        <taxon>Cucurbita</taxon>
    </lineage>
</organism>
<feature type="transmembrane region" description="Helical" evidence="5">
    <location>
        <begin position="1318"/>
        <end position="1341"/>
    </location>
</feature>
<accession>A0AAV6N607</accession>
<dbReference type="GO" id="GO:0006281">
    <property type="term" value="P:DNA repair"/>
    <property type="evidence" value="ECO:0007669"/>
    <property type="project" value="UniProtKB-KW"/>
</dbReference>
<dbReference type="EMBL" id="JAGKQH010000009">
    <property type="protein sequence ID" value="KAG6591888.1"/>
    <property type="molecule type" value="Genomic_DNA"/>
</dbReference>
<protein>
    <submittedName>
        <fullName evidence="6">Sister chromatid cohesion protein PDS5-like A</fullName>
    </submittedName>
</protein>
<keyword evidence="5" id="KW-0812">Transmembrane</keyword>
<dbReference type="PANTHER" id="PTHR12663:SF50">
    <property type="entry name" value="SISTER CHROMATID COHESION PROTEIN PDS5 HOMOLOG B"/>
    <property type="match status" value="1"/>
</dbReference>
<dbReference type="GO" id="GO:0005634">
    <property type="term" value="C:nucleus"/>
    <property type="evidence" value="ECO:0007669"/>
    <property type="project" value="UniProtKB-SubCell"/>
</dbReference>
<keyword evidence="7" id="KW-1185">Reference proteome</keyword>
<dbReference type="PANTHER" id="PTHR12663">
    <property type="entry name" value="ANDROGEN INDUCED INHIBITOR OF PROLIFERATION AS3 / PDS5-RELATED"/>
    <property type="match status" value="1"/>
</dbReference>
<keyword evidence="3" id="KW-0234">DNA repair</keyword>
<keyword evidence="4" id="KW-0539">Nucleus</keyword>
<keyword evidence="2" id="KW-0227">DNA damage</keyword>
<dbReference type="GO" id="GO:0000785">
    <property type="term" value="C:chromatin"/>
    <property type="evidence" value="ECO:0007669"/>
    <property type="project" value="TreeGrafter"/>
</dbReference>
<evidence type="ECO:0000256" key="4">
    <source>
        <dbReference type="ARBA" id="ARBA00023242"/>
    </source>
</evidence>
<name>A0AAV6N607_9ROSI</name>
<keyword evidence="5" id="KW-0472">Membrane</keyword>
<evidence type="ECO:0000256" key="5">
    <source>
        <dbReference type="SAM" id="Phobius"/>
    </source>
</evidence>
<dbReference type="Pfam" id="PF20168">
    <property type="entry name" value="PDS5"/>
    <property type="match status" value="1"/>
</dbReference>
<sequence length="1343" mass="151079">MDQSSLQLIHDVGTKLSKQSRPTKDFIVKSLRQVVDAFACLEQSYVPDASGKSEAAKKMESSINPLRKSIINGLLRNRDKDVRLLLAICVSEIFRVLAPEPPFEDKYLRDVFILLLSSFSELADTTSPLFSWRVKILETVARCKCCVIMLDIGCNDLVLEMFNTFFSVLRDHHEPSLVNNILSIMTHILSEDASLPLVDVVLHNLVKEEKGEPTAASRLAVSIIETCAETLEPFICGFLTSCISERDVVGSELKEFYHEIIFRIFQCVPQMLLPVIPNLALELVTDQVDVRIKAVKIIGRLLALPGHCVAQKYRGLFTEFLKRFCDKSAEVRIHAIQCAKDCYTANPASSESLEVLAAVEERLLDLDDRVRTQAIIVVCDIARSISKFVPVTLISQVAERLRDKRISVRKKALQKLLEVYRDYCDKCSKDQLTMNNDFEQIPCKVLMLCYDKDCKEFRSQCMELVLVEDLFPADLSVEERTRHWIHLFSLFNIHHEKALGYILLQKQRLQNELRTYLGLRKKDKENRSEETEKQIETAFVKMAACFPDATKAKESFHKLNQIKDNNIFNYLELLLDQSTIVEAEATRDKLLRMIGSKQPHFEFLKSLSLKCSYNLFSTEHVHFALGCILSNRVGNKHLESPTGKLLLAIISIFPSLLRGSEGQLLRLLEESNPIDSKLIEVLSKAGPHLSIELRDVYPFLERLCLEGTRAESKRAVSAIAALASTSGHFWFSKLCKELVDSLHRGLNLPTVLQSLGCIAKFCVSTFHDQDVGIIPYIYENIFHVDLSDTLNKLDDDAAGSNSSDLKIYGLKTLVKSFLPHQGTSKRNVGEFLNILSRMLNKCEASVETIPIEDNQARIRLAAANSVLRLAKRWDSQITPEIFHLTILMAKDPSSFVRRLFIDKAHKLLKEQAIPTRYACAFAFCISDSMKDLQDDSLKYMAEFIEQYSKIARMHQTSVVQEESMTFVPAYIVVFLIYILAHDSDFPHVDCQDENVYAQFCSPLLFVLQMLVNADVNGSQETVLYLHSIFRAIKRVEDAVDMDSSHKLHILADIGLSFVTALNSSGVSLSCAPKQILLPLSLYRVNSRKLSRHAYDECFVGRVIKAFQSQIILPANTSIRGDQKFLEEDIMQTNINPCSSMSMRACKQVETISSRATKINKTVNQEIIVGRRRKRAASPTMSAPIELRECSQVQQNFPANREKSKFSSQRGTTEASLIEGDASIQNVDVNVTSQDDELAKRSLDDASPMSQISVGMARAISIICGHEDTGNGSETSYATLVATNNTNQIRASAVLSLELEVTAILLLLFSSINQKLLELLNFVNIPGIPSILCLVAGFFLGAPF</sequence>
<comment type="caution">
    <text evidence="6">The sequence shown here is derived from an EMBL/GenBank/DDBJ whole genome shotgun (WGS) entry which is preliminary data.</text>
</comment>
<dbReference type="GO" id="GO:0007064">
    <property type="term" value="P:mitotic sister chromatid cohesion"/>
    <property type="evidence" value="ECO:0007669"/>
    <property type="project" value="InterPro"/>
</dbReference>
<feature type="transmembrane region" description="Helical" evidence="5">
    <location>
        <begin position="1292"/>
        <end position="1311"/>
    </location>
</feature>
<comment type="subcellular location">
    <subcellularLocation>
        <location evidence="1">Nucleus</location>
    </subcellularLocation>
</comment>
<dbReference type="CDD" id="cd19953">
    <property type="entry name" value="PDS5"/>
    <property type="match status" value="1"/>
</dbReference>
<evidence type="ECO:0000256" key="2">
    <source>
        <dbReference type="ARBA" id="ARBA00022763"/>
    </source>
</evidence>
<gene>
    <name evidence="6" type="primary">PDS5A</name>
    <name evidence="6" type="ORF">SDJN03_14234</name>
</gene>
<evidence type="ECO:0000313" key="6">
    <source>
        <dbReference type="EMBL" id="KAG6591888.1"/>
    </source>
</evidence>
<evidence type="ECO:0000313" key="7">
    <source>
        <dbReference type="Proteomes" id="UP000685013"/>
    </source>
</evidence>
<dbReference type="InterPro" id="IPR039776">
    <property type="entry name" value="Pds5"/>
</dbReference>
<evidence type="ECO:0000256" key="3">
    <source>
        <dbReference type="ARBA" id="ARBA00023204"/>
    </source>
</evidence>